<keyword evidence="2" id="KW-0614">Plasmid</keyword>
<protein>
    <recommendedName>
        <fullName evidence="1">RiboL-PSP-HEPN domain-containing protein</fullName>
    </recommendedName>
</protein>
<name>A9L6L5_SHEB9</name>
<proteinExistence type="predicted"/>
<feature type="domain" description="RiboL-PSP-HEPN" evidence="1">
    <location>
        <begin position="42"/>
        <end position="262"/>
    </location>
</feature>
<dbReference type="RefSeq" id="WP_012197978.1">
    <property type="nucleotide sequence ID" value="NC_009999.1"/>
</dbReference>
<dbReference type="HOGENOM" id="CLU_796715_0_0_6"/>
<evidence type="ECO:0000313" key="2">
    <source>
        <dbReference type="EMBL" id="ABX51797.1"/>
    </source>
</evidence>
<dbReference type="InterPro" id="IPR041519">
    <property type="entry name" value="HEPN_RiboL-PSP"/>
</dbReference>
<geneLocation type="plasmid" evidence="2 3">
    <name>pS19502</name>
</geneLocation>
<accession>A9L6L5</accession>
<sequence length="377" mass="42675">MKKAIDTYKEAIDKQLSIISYTIDMIDTFGGVPSEEGGVSAKSLNDLFSSFKKAGKTEYSEFIYNGVIVSLYGAFERLVENIVESYLKSVSKSSKCFNDLPNTIQKKHTELSLFLAQKVGKDRNISSEEKSKLQTIIVNNLSACMANSSEVNLNVRAFSTHTANFRLDIVRESFSNIGLTTFVDDLQSNLVLVDYIKNDKGYPESDEINKSIIFNEIKFNLDDLANRRNEIAHGSKPQDYLNYTLLLSLSEFMKVLGFAIYDVCLASDTNIKLNNINLDDPSYSLIHSPVVFMEHNAVGFKVDVCERLNGFELKLGTKILIADNSKKILYEATITLLIVNKVRVNDFKITEPFEFAIQLDIPLENSFSKRNFYFYNK</sequence>
<dbReference type="KEGG" id="sbn:Sbal195_4641"/>
<evidence type="ECO:0000313" key="3">
    <source>
        <dbReference type="Proteomes" id="UP000000770"/>
    </source>
</evidence>
<organism evidence="2 3">
    <name type="scientific">Shewanella baltica (strain OS195)</name>
    <dbReference type="NCBI Taxonomy" id="399599"/>
    <lineage>
        <taxon>Bacteria</taxon>
        <taxon>Pseudomonadati</taxon>
        <taxon>Pseudomonadota</taxon>
        <taxon>Gammaproteobacteria</taxon>
        <taxon>Alteromonadales</taxon>
        <taxon>Shewanellaceae</taxon>
        <taxon>Shewanella</taxon>
    </lineage>
</organism>
<dbReference type="Pfam" id="PF18735">
    <property type="entry name" value="HEPN_RiboL-PSP"/>
    <property type="match status" value="1"/>
</dbReference>
<dbReference type="AlphaFoldDB" id="A9L6L5"/>
<gene>
    <name evidence="2" type="ordered locus">Sbal195_4641</name>
</gene>
<reference evidence="2 3" key="1">
    <citation type="submission" date="2007-11" db="EMBL/GenBank/DDBJ databases">
        <title>Complete sequence of plasmid2 pS19502 of Shewanella baltica OS195.</title>
        <authorList>
            <consortium name="US DOE Joint Genome Institute"/>
            <person name="Copeland A."/>
            <person name="Lucas S."/>
            <person name="Lapidus A."/>
            <person name="Barry K."/>
            <person name="Glavina del Rio T."/>
            <person name="Dalin E."/>
            <person name="Tice H."/>
            <person name="Pitluck S."/>
            <person name="Chain P."/>
            <person name="Malfatti S."/>
            <person name="Shin M."/>
            <person name="Vergez L."/>
            <person name="Schmutz J."/>
            <person name="Larimer F."/>
            <person name="Land M."/>
            <person name="Hauser L."/>
            <person name="Kyrpides N."/>
            <person name="Kim E."/>
            <person name="Brettar I."/>
            <person name="Rodrigues J."/>
            <person name="Konstantinidis K."/>
            <person name="Klappenbach J."/>
            <person name="Hofle M."/>
            <person name="Tiedje J."/>
            <person name="Richardson P."/>
        </authorList>
    </citation>
    <scope>NUCLEOTIDE SEQUENCE [LARGE SCALE GENOMIC DNA]</scope>
    <source>
        <strain evidence="3">OS195</strain>
        <plasmid evidence="3">Plasmid pS19502</plasmid>
    </source>
</reference>
<dbReference type="Proteomes" id="UP000000770">
    <property type="component" value="Plasmid pS19502"/>
</dbReference>
<evidence type="ECO:0000259" key="1">
    <source>
        <dbReference type="Pfam" id="PF18735"/>
    </source>
</evidence>
<dbReference type="EMBL" id="CP000893">
    <property type="protein sequence ID" value="ABX51797.1"/>
    <property type="molecule type" value="Genomic_DNA"/>
</dbReference>